<dbReference type="InterPro" id="IPR016186">
    <property type="entry name" value="C-type_lectin-like/link_sf"/>
</dbReference>
<name>A0A6J8DW87_MYTCO</name>
<dbReference type="EMBL" id="CACVKT020008108">
    <property type="protein sequence ID" value="CAC5412844.1"/>
    <property type="molecule type" value="Genomic_DNA"/>
</dbReference>
<feature type="domain" description="C-type lectin" evidence="3">
    <location>
        <begin position="157"/>
        <end position="279"/>
    </location>
</feature>
<dbReference type="InterPro" id="IPR001304">
    <property type="entry name" value="C-type_lectin-like"/>
</dbReference>
<dbReference type="Proteomes" id="UP000507470">
    <property type="component" value="Unassembled WGS sequence"/>
</dbReference>
<organism evidence="4 5">
    <name type="scientific">Mytilus coruscus</name>
    <name type="common">Sea mussel</name>
    <dbReference type="NCBI Taxonomy" id="42192"/>
    <lineage>
        <taxon>Eukaryota</taxon>
        <taxon>Metazoa</taxon>
        <taxon>Spiralia</taxon>
        <taxon>Lophotrochozoa</taxon>
        <taxon>Mollusca</taxon>
        <taxon>Bivalvia</taxon>
        <taxon>Autobranchia</taxon>
        <taxon>Pteriomorphia</taxon>
        <taxon>Mytilida</taxon>
        <taxon>Mytiloidea</taxon>
        <taxon>Mytilidae</taxon>
        <taxon>Mytilinae</taxon>
        <taxon>Mytilus</taxon>
    </lineage>
</organism>
<keyword evidence="1" id="KW-1015">Disulfide bond</keyword>
<dbReference type="PANTHER" id="PTHR22803">
    <property type="entry name" value="MANNOSE, PHOSPHOLIPASE, LECTIN RECEPTOR RELATED"/>
    <property type="match status" value="1"/>
</dbReference>
<keyword evidence="2" id="KW-1133">Transmembrane helix</keyword>
<sequence>MSSLSTGKTICTCVDGNSILDNQHHHIIVILVVAEHPEVCFYTLCTMLIFCHVIVIALSIYQASSAGKLTRQCMASKGRCGRKTDSSCASMFGSGWTEKGRCCDKRPCCVHNMFHCDDILQDQLLNGQTVNITGTEKLDGVEASQYALVVQKLLLTFRGSTYKFICSGFTFHQAEAVCKIQGGNLTTIETEEENSFLKHVVTLIHTAGSAANNNWWIGLTDIKTEGSFEWISGQPVTYTDWFQGPPTEPNGVDVFPNLSADCVMLRHSNGFQWSDDYCSYNNVPAICEIW</sequence>
<keyword evidence="2" id="KW-0812">Transmembrane</keyword>
<dbReference type="InterPro" id="IPR018378">
    <property type="entry name" value="C-type_lectin_CS"/>
</dbReference>
<dbReference type="PROSITE" id="PS00615">
    <property type="entry name" value="C_TYPE_LECTIN_1"/>
    <property type="match status" value="1"/>
</dbReference>
<evidence type="ECO:0000256" key="2">
    <source>
        <dbReference type="SAM" id="Phobius"/>
    </source>
</evidence>
<dbReference type="Pfam" id="PF00059">
    <property type="entry name" value="Lectin_C"/>
    <property type="match status" value="1"/>
</dbReference>
<gene>
    <name evidence="4" type="ORF">MCOR_45816</name>
</gene>
<dbReference type="SUPFAM" id="SSF56436">
    <property type="entry name" value="C-type lectin-like"/>
    <property type="match status" value="1"/>
</dbReference>
<keyword evidence="5" id="KW-1185">Reference proteome</keyword>
<dbReference type="PROSITE" id="PS50041">
    <property type="entry name" value="C_TYPE_LECTIN_2"/>
    <property type="match status" value="1"/>
</dbReference>
<dbReference type="Gene3D" id="3.10.100.10">
    <property type="entry name" value="Mannose-Binding Protein A, subunit A"/>
    <property type="match status" value="1"/>
</dbReference>
<evidence type="ECO:0000313" key="4">
    <source>
        <dbReference type="EMBL" id="CAC5412844.1"/>
    </source>
</evidence>
<proteinExistence type="predicted"/>
<accession>A0A6J8DW87</accession>
<evidence type="ECO:0000259" key="3">
    <source>
        <dbReference type="PROSITE" id="PS50041"/>
    </source>
</evidence>
<dbReference type="AlphaFoldDB" id="A0A6J8DW87"/>
<protein>
    <recommendedName>
        <fullName evidence="3">C-type lectin domain-containing protein</fullName>
    </recommendedName>
</protein>
<dbReference type="InterPro" id="IPR016187">
    <property type="entry name" value="CTDL_fold"/>
</dbReference>
<dbReference type="InterPro" id="IPR050111">
    <property type="entry name" value="C-type_lectin/snaclec_domain"/>
</dbReference>
<dbReference type="CDD" id="cd00037">
    <property type="entry name" value="CLECT"/>
    <property type="match status" value="1"/>
</dbReference>
<evidence type="ECO:0000313" key="5">
    <source>
        <dbReference type="Proteomes" id="UP000507470"/>
    </source>
</evidence>
<reference evidence="4 5" key="1">
    <citation type="submission" date="2020-06" db="EMBL/GenBank/DDBJ databases">
        <authorList>
            <person name="Li R."/>
            <person name="Bekaert M."/>
        </authorList>
    </citation>
    <scope>NUCLEOTIDE SEQUENCE [LARGE SCALE GENOMIC DNA]</scope>
    <source>
        <strain evidence="5">wild</strain>
    </source>
</reference>
<dbReference type="OrthoDB" id="6058119at2759"/>
<dbReference type="SMART" id="SM00034">
    <property type="entry name" value="CLECT"/>
    <property type="match status" value="1"/>
</dbReference>
<evidence type="ECO:0000256" key="1">
    <source>
        <dbReference type="ARBA" id="ARBA00023157"/>
    </source>
</evidence>
<keyword evidence="2" id="KW-0472">Membrane</keyword>
<feature type="transmembrane region" description="Helical" evidence="2">
    <location>
        <begin position="41"/>
        <end position="61"/>
    </location>
</feature>